<evidence type="ECO:0000313" key="2">
    <source>
        <dbReference type="EMBL" id="SEA51409.1"/>
    </source>
</evidence>
<dbReference type="SFLD" id="SFLDS00005">
    <property type="entry name" value="Isoprenoid_Synthase_Type_I"/>
    <property type="match status" value="1"/>
</dbReference>
<dbReference type="Pfam" id="PF19086">
    <property type="entry name" value="Terpene_syn_C_2"/>
    <property type="match status" value="1"/>
</dbReference>
<name>A0A1H4BTH3_9BACT</name>
<dbReference type="AlphaFoldDB" id="A0A1H4BTH3"/>
<dbReference type="STRING" id="408074.SAMN05660909_02278"/>
<keyword evidence="1" id="KW-0456">Lyase</keyword>
<dbReference type="EC" id="4.2.3.-" evidence="1"/>
<keyword evidence="1" id="KW-0460">Magnesium</keyword>
<proteinExistence type="inferred from homology"/>
<dbReference type="Proteomes" id="UP000199656">
    <property type="component" value="Unassembled WGS sequence"/>
</dbReference>
<dbReference type="OrthoDB" id="1223397at2"/>
<dbReference type="SUPFAM" id="SSF48576">
    <property type="entry name" value="Terpenoid synthases"/>
    <property type="match status" value="1"/>
</dbReference>
<organism evidence="2 3">
    <name type="scientific">Chitinophaga terrae</name>
    <name type="common">ex Kim and Jung 2007</name>
    <dbReference type="NCBI Taxonomy" id="408074"/>
    <lineage>
        <taxon>Bacteria</taxon>
        <taxon>Pseudomonadati</taxon>
        <taxon>Bacteroidota</taxon>
        <taxon>Chitinophagia</taxon>
        <taxon>Chitinophagales</taxon>
        <taxon>Chitinophagaceae</taxon>
        <taxon>Chitinophaga</taxon>
    </lineage>
</organism>
<protein>
    <recommendedName>
        <fullName evidence="1">Terpene synthase</fullName>
        <ecNumber evidence="1">4.2.3.-</ecNumber>
    </recommendedName>
</protein>
<dbReference type="PANTHER" id="PTHR35201">
    <property type="entry name" value="TERPENE SYNTHASE"/>
    <property type="match status" value="1"/>
</dbReference>
<gene>
    <name evidence="2" type="ORF">SAMN05660909_02278</name>
</gene>
<reference evidence="3" key="1">
    <citation type="submission" date="2016-10" db="EMBL/GenBank/DDBJ databases">
        <authorList>
            <person name="Varghese N."/>
            <person name="Submissions S."/>
        </authorList>
    </citation>
    <scope>NUCLEOTIDE SEQUENCE [LARGE SCALE GENOMIC DNA]</scope>
    <source>
        <strain evidence="3">DSM 23920</strain>
    </source>
</reference>
<comment type="similarity">
    <text evidence="1">Belongs to the terpene synthase family.</text>
</comment>
<dbReference type="EMBL" id="FNRL01000008">
    <property type="protein sequence ID" value="SEA51409.1"/>
    <property type="molecule type" value="Genomic_DNA"/>
</dbReference>
<dbReference type="RefSeq" id="WP_089761639.1">
    <property type="nucleotide sequence ID" value="NZ_BKAT01000011.1"/>
</dbReference>
<sequence length="340" mass="39905">MTKTLSDEQFYAGLQHLPKPAYPFPDFIHPDFQQQREEYYEWIDKEYTFHSKAAREKHKQHHLTDIAARGCPFLKDIGELRPLANLAANGAMMDDYWDRCTREEMHAITKRVAGLLTGEEREEPVDNGIYHQLWVLRQDAIQCGMPERHYRKYVSAIHSLLVGYTEEKIYYRTNTPPPLPIYLIIRLETGGGLPFCKYVAMQKNYRDLPDEILEHPYILRLHNLCAWMIGIHNDIISLPKELHREGDTMNLVKVLQHERKIPLAEAYMEALKLHDSFLDEFQLLHRHLPPFGKMQDTVYEYVHDLGVMLAGVYAWHTNDVSRYVNGGYVEGEYKNQGYQE</sequence>
<dbReference type="InterPro" id="IPR034686">
    <property type="entry name" value="Terpene_cyclase-like_2"/>
</dbReference>
<dbReference type="PANTHER" id="PTHR35201:SF4">
    <property type="entry name" value="BETA-PINACENE SYNTHASE-RELATED"/>
    <property type="match status" value="1"/>
</dbReference>
<dbReference type="GO" id="GO:0010333">
    <property type="term" value="F:terpene synthase activity"/>
    <property type="evidence" value="ECO:0007669"/>
    <property type="project" value="InterPro"/>
</dbReference>
<keyword evidence="1" id="KW-0479">Metal-binding</keyword>
<accession>A0A1H4BTH3</accession>
<evidence type="ECO:0000313" key="3">
    <source>
        <dbReference type="Proteomes" id="UP000199656"/>
    </source>
</evidence>
<dbReference type="GO" id="GO:0046872">
    <property type="term" value="F:metal ion binding"/>
    <property type="evidence" value="ECO:0007669"/>
    <property type="project" value="UniProtKB-KW"/>
</dbReference>
<dbReference type="InterPro" id="IPR008949">
    <property type="entry name" value="Isoprenoid_synthase_dom_sf"/>
</dbReference>
<dbReference type="SFLD" id="SFLDG01020">
    <property type="entry name" value="Terpene_Cyclase_Like_2"/>
    <property type="match status" value="1"/>
</dbReference>
<keyword evidence="3" id="KW-1185">Reference proteome</keyword>
<comment type="cofactor">
    <cofactor evidence="1">
        <name>Mg(2+)</name>
        <dbReference type="ChEBI" id="CHEBI:18420"/>
    </cofactor>
</comment>
<evidence type="ECO:0000256" key="1">
    <source>
        <dbReference type="RuleBase" id="RU366034"/>
    </source>
</evidence>
<dbReference type="Gene3D" id="1.10.600.10">
    <property type="entry name" value="Farnesyl Diphosphate Synthase"/>
    <property type="match status" value="1"/>
</dbReference>